<protein>
    <recommendedName>
        <fullName evidence="4">Adenosine 5'-phosphosulfate reductase</fullName>
        <shortName evidence="4">APS reductase</shortName>
        <ecNumber evidence="4">1.8.4.10</ecNumber>
    </recommendedName>
    <alternativeName>
        <fullName evidence="4">5'-adenylylsulfate reductase</fullName>
    </alternativeName>
    <alternativeName>
        <fullName evidence="4">Thioredoxin-dependent 5'-adenylylsulfate reductase</fullName>
    </alternativeName>
</protein>
<gene>
    <name evidence="4" type="primary">cysH</name>
    <name evidence="6" type="ORF">R0135_10380</name>
</gene>
<evidence type="ECO:0000313" key="7">
    <source>
        <dbReference type="Proteomes" id="UP001626537"/>
    </source>
</evidence>
<comment type="function">
    <text evidence="4">Catalyzes the formation of sulfite from adenosine 5'-phosphosulfate (APS) using thioredoxin as an electron donor.</text>
</comment>
<sequence length="230" mass="26327">MDILDKKDLEARADKVVEQLHSYLDAGKKVFTTSSFQSQSLPLLHMISRVDRDIPVYYTNTGFLFAQTIRFADQLAERLGLNVIALRPEVPKIKQLDRERRFLYASDPDHCCYLNKVQPLEPVLREHDIWVNGVRSDQSSVRAAMQVEEPAQHGCTRFHPMLGWDSRMVYFYRKTHDLPEHPMEAQGYLSIGCEPCTMKAFGEGNSRNARWFGMNKTECGLNTTLVSGGN</sequence>
<dbReference type="Proteomes" id="UP001626537">
    <property type="component" value="Chromosome"/>
</dbReference>
<dbReference type="SUPFAM" id="SSF52402">
    <property type="entry name" value="Adenine nucleotide alpha hydrolases-like"/>
    <property type="match status" value="1"/>
</dbReference>
<dbReference type="InterPro" id="IPR004511">
    <property type="entry name" value="PAPS/APS_Rdtase"/>
</dbReference>
<dbReference type="PIRSF" id="PIRSF000857">
    <property type="entry name" value="PAPS_reductase"/>
    <property type="match status" value="1"/>
</dbReference>
<keyword evidence="4" id="KW-0411">Iron-sulfur</keyword>
<feature type="domain" description="Phosphoadenosine phosphosulphate reductase" evidence="5">
    <location>
        <begin position="30"/>
        <end position="198"/>
    </location>
</feature>
<keyword evidence="4" id="KW-0479">Metal-binding</keyword>
<comment type="catalytic activity">
    <reaction evidence="4">
        <text>[thioredoxin]-disulfide + sulfite + AMP + 2 H(+) = adenosine 5'-phosphosulfate + [thioredoxin]-dithiol</text>
        <dbReference type="Rhea" id="RHEA:21976"/>
        <dbReference type="Rhea" id="RHEA-COMP:10698"/>
        <dbReference type="Rhea" id="RHEA-COMP:10700"/>
        <dbReference type="ChEBI" id="CHEBI:15378"/>
        <dbReference type="ChEBI" id="CHEBI:17359"/>
        <dbReference type="ChEBI" id="CHEBI:29950"/>
        <dbReference type="ChEBI" id="CHEBI:50058"/>
        <dbReference type="ChEBI" id="CHEBI:58243"/>
        <dbReference type="ChEBI" id="CHEBI:456215"/>
        <dbReference type="EC" id="1.8.4.10"/>
    </reaction>
</comment>
<feature type="binding site" evidence="4">
    <location>
        <position position="111"/>
    </location>
    <ligand>
        <name>[4Fe-4S] cluster</name>
        <dbReference type="ChEBI" id="CHEBI:49883"/>
    </ligand>
</feature>
<dbReference type="EMBL" id="CP136864">
    <property type="protein sequence ID" value="WOJ92194.1"/>
    <property type="molecule type" value="Genomic_DNA"/>
</dbReference>
<proteinExistence type="inferred from homology"/>
<dbReference type="EC" id="1.8.4.10" evidence="4"/>
<evidence type="ECO:0000313" key="6">
    <source>
        <dbReference type="EMBL" id="WOJ92194.1"/>
    </source>
</evidence>
<dbReference type="GO" id="GO:0004604">
    <property type="term" value="F:phosphoadenylyl-sulfate reductase (thioredoxin) activity"/>
    <property type="evidence" value="ECO:0007669"/>
    <property type="project" value="UniProtKB-EC"/>
</dbReference>
<evidence type="ECO:0000256" key="1">
    <source>
        <dbReference type="ARBA" id="ARBA00009732"/>
    </source>
</evidence>
<evidence type="ECO:0000256" key="4">
    <source>
        <dbReference type="HAMAP-Rule" id="MF_00063"/>
    </source>
</evidence>
<feature type="binding site" evidence="4">
    <location>
        <position position="112"/>
    </location>
    <ligand>
        <name>[4Fe-4S] cluster</name>
        <dbReference type="ChEBI" id="CHEBI:49883"/>
    </ligand>
</feature>
<dbReference type="PANTHER" id="PTHR46509:SF1">
    <property type="entry name" value="PHOSPHOADENOSINE PHOSPHOSULFATE REDUCTASE"/>
    <property type="match status" value="1"/>
</dbReference>
<dbReference type="NCBIfam" id="NF002537">
    <property type="entry name" value="PRK02090.1"/>
    <property type="match status" value="1"/>
</dbReference>
<accession>A0ABZ0I0N7</accession>
<evidence type="ECO:0000256" key="3">
    <source>
        <dbReference type="ARBA" id="ARBA00024327"/>
    </source>
</evidence>
<keyword evidence="4" id="KW-0963">Cytoplasm</keyword>
<comment type="cofactor">
    <cofactor evidence="4">
        <name>[4Fe-4S] cluster</name>
        <dbReference type="ChEBI" id="CHEBI:49883"/>
    </cofactor>
    <text evidence="4">Binds 1 [4Fe-4S] cluster per subunit.</text>
</comment>
<dbReference type="HAMAP" id="MF_00063">
    <property type="entry name" value="CysH"/>
    <property type="match status" value="1"/>
</dbReference>
<dbReference type="Pfam" id="PF01507">
    <property type="entry name" value="PAPS_reduct"/>
    <property type="match status" value="1"/>
</dbReference>
<dbReference type="Gene3D" id="3.40.50.620">
    <property type="entry name" value="HUPs"/>
    <property type="match status" value="1"/>
</dbReference>
<keyword evidence="7" id="KW-1185">Reference proteome</keyword>
<comment type="similarity">
    <text evidence="1 4">Belongs to the PAPS reductase family. CysH subfamily.</text>
</comment>
<dbReference type="InterPro" id="IPR014729">
    <property type="entry name" value="Rossmann-like_a/b/a_fold"/>
</dbReference>
<reference evidence="6 7" key="1">
    <citation type="submission" date="2023-10" db="EMBL/GenBank/DDBJ databases">
        <title>Two novel species belonging to the OM43/NOR5 clade.</title>
        <authorList>
            <person name="Park M."/>
        </authorList>
    </citation>
    <scope>NUCLEOTIDE SEQUENCE [LARGE SCALE GENOMIC DNA]</scope>
    <source>
        <strain evidence="6 7">IMCC43200</strain>
    </source>
</reference>
<dbReference type="PANTHER" id="PTHR46509">
    <property type="entry name" value="PHOSPHOADENOSINE PHOSPHOSULFATE REDUCTASE"/>
    <property type="match status" value="1"/>
</dbReference>
<organism evidence="6 7">
    <name type="scientific">Congregibacter variabilis</name>
    <dbReference type="NCBI Taxonomy" id="3081200"/>
    <lineage>
        <taxon>Bacteria</taxon>
        <taxon>Pseudomonadati</taxon>
        <taxon>Pseudomonadota</taxon>
        <taxon>Gammaproteobacteria</taxon>
        <taxon>Cellvibrionales</taxon>
        <taxon>Halieaceae</taxon>
        <taxon>Congregibacter</taxon>
    </lineage>
</organism>
<name>A0ABZ0I0N7_9GAMM</name>
<evidence type="ECO:0000259" key="5">
    <source>
        <dbReference type="Pfam" id="PF01507"/>
    </source>
</evidence>
<dbReference type="InterPro" id="IPR002500">
    <property type="entry name" value="PAPS_reduct_dom"/>
</dbReference>
<dbReference type="RefSeq" id="WP_407346776.1">
    <property type="nucleotide sequence ID" value="NZ_CP136864.1"/>
</dbReference>
<feature type="active site" description="Nucleophile; cysteine thiosulfonate intermediate" evidence="4">
    <location>
        <position position="219"/>
    </location>
</feature>
<feature type="binding site" evidence="4">
    <location>
        <position position="196"/>
    </location>
    <ligand>
        <name>[4Fe-4S] cluster</name>
        <dbReference type="ChEBI" id="CHEBI:49883"/>
    </ligand>
</feature>
<evidence type="ECO:0000256" key="2">
    <source>
        <dbReference type="ARBA" id="ARBA00023002"/>
    </source>
</evidence>
<comment type="subcellular location">
    <subcellularLocation>
        <location evidence="4">Cytoplasm</location>
    </subcellularLocation>
</comment>
<comment type="pathway">
    <text evidence="3 4">Sulfur metabolism; hydrogen sulfide biosynthesis; sulfite from sulfate.</text>
</comment>
<keyword evidence="4" id="KW-0408">Iron</keyword>
<keyword evidence="2 4" id="KW-0560">Oxidoreductase</keyword>
<feature type="binding site" evidence="4">
    <location>
        <position position="193"/>
    </location>
    <ligand>
        <name>[4Fe-4S] cluster</name>
        <dbReference type="ChEBI" id="CHEBI:49883"/>
    </ligand>
</feature>